<keyword evidence="2" id="KW-1185">Reference proteome</keyword>
<protein>
    <submittedName>
        <fullName evidence="1">Uncharacterized protein</fullName>
    </submittedName>
</protein>
<proteinExistence type="predicted"/>
<accession>A0ABW4XMN2</accession>
<organism evidence="1 2">
    <name type="scientific">Corallincola platygyrae</name>
    <dbReference type="NCBI Taxonomy" id="1193278"/>
    <lineage>
        <taxon>Bacteria</taxon>
        <taxon>Pseudomonadati</taxon>
        <taxon>Pseudomonadota</taxon>
        <taxon>Gammaproteobacteria</taxon>
        <taxon>Alteromonadales</taxon>
        <taxon>Psychromonadaceae</taxon>
        <taxon>Corallincola</taxon>
    </lineage>
</organism>
<reference evidence="2" key="1">
    <citation type="journal article" date="2019" name="Int. J. Syst. Evol. Microbiol.">
        <title>The Global Catalogue of Microorganisms (GCM) 10K type strain sequencing project: providing services to taxonomists for standard genome sequencing and annotation.</title>
        <authorList>
            <consortium name="The Broad Institute Genomics Platform"/>
            <consortium name="The Broad Institute Genome Sequencing Center for Infectious Disease"/>
            <person name="Wu L."/>
            <person name="Ma J."/>
        </authorList>
    </citation>
    <scope>NUCLEOTIDE SEQUENCE [LARGE SCALE GENOMIC DNA]</scope>
    <source>
        <strain evidence="2">CGMCC 1.10992</strain>
    </source>
</reference>
<sequence length="223" mass="25320">MSKGQVVGIICCILLSIVAARFGWSSVNAVMVERKTSYWSVNPEKVTHRMALKNSERARVATQLQPLNAHHWFLRGKAAEWSAFTSKGDDVKQEWLKKASQHYLKSYELRPTWPNTTLALADLSLTLPASDFADFDSYFSQSFANGRYKRDVAWGLLAAGLKGWSRANGKTKKLVLNLIEDQLPGYNHRSKLMVLAEQKAQKKLVCTVWRVKFNGQKWEPCTN</sequence>
<gene>
    <name evidence="1" type="ORF">ACFSJ3_06980</name>
</gene>
<name>A0ABW4XMN2_9GAMM</name>
<dbReference type="RefSeq" id="WP_345340207.1">
    <property type="nucleotide sequence ID" value="NZ_BAABLI010000014.1"/>
</dbReference>
<evidence type="ECO:0000313" key="1">
    <source>
        <dbReference type="EMBL" id="MFD2095723.1"/>
    </source>
</evidence>
<dbReference type="EMBL" id="JBHUHT010000009">
    <property type="protein sequence ID" value="MFD2095723.1"/>
    <property type="molecule type" value="Genomic_DNA"/>
</dbReference>
<comment type="caution">
    <text evidence="1">The sequence shown here is derived from an EMBL/GenBank/DDBJ whole genome shotgun (WGS) entry which is preliminary data.</text>
</comment>
<evidence type="ECO:0000313" key="2">
    <source>
        <dbReference type="Proteomes" id="UP001597380"/>
    </source>
</evidence>
<dbReference type="Proteomes" id="UP001597380">
    <property type="component" value="Unassembled WGS sequence"/>
</dbReference>